<dbReference type="SMART" id="SM00316">
    <property type="entry name" value="S1"/>
    <property type="match status" value="1"/>
</dbReference>
<feature type="domain" description="S1 motif" evidence="10">
    <location>
        <begin position="631"/>
        <end position="699"/>
    </location>
</feature>
<dbReference type="InterPro" id="IPR036345">
    <property type="entry name" value="ExoRNase_PH_dom2_sf"/>
</dbReference>
<keyword evidence="4 9" id="KW-0808">Transferase</keyword>
<dbReference type="EMBL" id="QWLB01000062">
    <property type="protein sequence ID" value="RIH91045.1"/>
    <property type="molecule type" value="Genomic_DNA"/>
</dbReference>
<dbReference type="InterPro" id="IPR015847">
    <property type="entry name" value="ExoRNase_PH_dom2"/>
</dbReference>
<dbReference type="EC" id="2.7.7.8" evidence="9"/>
<dbReference type="InterPro" id="IPR004088">
    <property type="entry name" value="KH_dom_type_1"/>
</dbReference>
<dbReference type="SUPFAM" id="SSF54791">
    <property type="entry name" value="Eukaryotic type KH-domain (KH-domain type I)"/>
    <property type="match status" value="1"/>
</dbReference>
<evidence type="ECO:0000256" key="2">
    <source>
        <dbReference type="ARBA" id="ARBA00007404"/>
    </source>
</evidence>
<sequence>MNEDNPIPQGRRYSVELGGRTLTFETGKYAKQVSGSVWVTYGETVVMATAQASDAPIPADFLPLTVEFEERHYAVGKIPGSFMRREGRPGEKAILSARLTDRPIRPLFPKGFRHEVQVLLTVLSADQENTPDILGPIAASAALMLSDIPWDGPIASVRVGLQGGRYVLNPVAAEDSQLELVVAGSKDAIIMVEAGAQEVSEEQLVGALEFAHRAMQPVLQLQEQMRAELGKPKFSFDPPAKLAEEEMQGLYQRALEKGLSSVLLTASKGERSAALEAFAHELVAELVPAAEDGSVDEARRKLVAASFDEVVKRELRRLVLEENKRADGRTPNQVRPIWIETGILPKPHGSAIFTRGETQVLGTVTLGTGRDAQLVDDLGLDTEDPFLVHYNFPPYSTGEVKRLRGVSRREVGHGNLAKRGLKPVLPSQEEFPYTIRVVGDVLESNGSSSMATTCAGCLALMDAGVPLKKPVAGVAMGLVKEGERAVVLTDILGLEDALGDMDFKVTGTRDGVTALQMDIKIKGLTAETLRAALMQAREARLFILDKMQAALPAPRPELKPQVPRILTLKINPEKIGGIIGPGGKNIRALEELGVEIDIEQDGTIRLFSTNGAAAEEAKARILGQTAEAKLGEVYDGKVVRITNFGAFVEILPGKDGLLHISQLSKERVEKVEDVLKLGDRIKVKVNKIDEQGKVDLIRPELEGLIAPRRPPVRR</sequence>
<dbReference type="InterPro" id="IPR001247">
    <property type="entry name" value="ExoRNase_PH_dom1"/>
</dbReference>
<dbReference type="SUPFAM" id="SSF46915">
    <property type="entry name" value="Polynucleotide phosphorylase/guanosine pentaphosphate synthase (PNPase/GPSI), domain 3"/>
    <property type="match status" value="1"/>
</dbReference>
<dbReference type="GO" id="GO:0003723">
    <property type="term" value="F:RNA binding"/>
    <property type="evidence" value="ECO:0007669"/>
    <property type="project" value="UniProtKB-UniRule"/>
</dbReference>
<accession>A0A399F5L7</accession>
<comment type="similarity">
    <text evidence="2 9">Belongs to the polyribonucleotide nucleotidyltransferase family.</text>
</comment>
<dbReference type="Gene3D" id="3.30.230.70">
    <property type="entry name" value="GHMP Kinase, N-terminal domain"/>
    <property type="match status" value="2"/>
</dbReference>
<dbReference type="RefSeq" id="WP_119358495.1">
    <property type="nucleotide sequence ID" value="NZ_BJXM01000002.1"/>
</dbReference>
<feature type="binding site" evidence="9">
    <location>
        <position position="496"/>
    </location>
    <ligand>
        <name>Mg(2+)</name>
        <dbReference type="ChEBI" id="CHEBI:18420"/>
    </ligand>
</feature>
<comment type="subcellular location">
    <subcellularLocation>
        <location evidence="1 9">Cytoplasm</location>
    </subcellularLocation>
</comment>
<dbReference type="FunFam" id="2.40.50.140:FF:000023">
    <property type="entry name" value="Polyribonucleotide nucleotidyltransferase"/>
    <property type="match status" value="1"/>
</dbReference>
<dbReference type="NCBIfam" id="TIGR03591">
    <property type="entry name" value="polynuc_phos"/>
    <property type="match status" value="1"/>
</dbReference>
<dbReference type="CDD" id="cd11364">
    <property type="entry name" value="RNase_PH_PNPase_2"/>
    <property type="match status" value="1"/>
</dbReference>
<evidence type="ECO:0000256" key="8">
    <source>
        <dbReference type="ARBA" id="ARBA00022884"/>
    </source>
</evidence>
<organism evidence="11 12">
    <name type="scientific">Meiothermus granaticius NBRC 107808</name>
    <dbReference type="NCBI Taxonomy" id="1227551"/>
    <lineage>
        <taxon>Bacteria</taxon>
        <taxon>Thermotogati</taxon>
        <taxon>Deinococcota</taxon>
        <taxon>Deinococci</taxon>
        <taxon>Thermales</taxon>
        <taxon>Thermaceae</taxon>
        <taxon>Meiothermus</taxon>
    </lineage>
</organism>
<protein>
    <recommendedName>
        <fullName evidence="9">Polyribonucleotide nucleotidyltransferase</fullName>
        <ecNumber evidence="9">2.7.7.8</ecNumber>
    </recommendedName>
    <alternativeName>
        <fullName evidence="9">Polynucleotide phosphorylase</fullName>
        <shortName evidence="9">PNPase</shortName>
    </alternativeName>
</protein>
<dbReference type="PANTHER" id="PTHR11252:SF0">
    <property type="entry name" value="POLYRIBONUCLEOTIDE NUCLEOTIDYLTRANSFERASE 1, MITOCHONDRIAL"/>
    <property type="match status" value="1"/>
</dbReference>
<evidence type="ECO:0000259" key="10">
    <source>
        <dbReference type="PROSITE" id="PS50126"/>
    </source>
</evidence>
<evidence type="ECO:0000256" key="4">
    <source>
        <dbReference type="ARBA" id="ARBA00022679"/>
    </source>
</evidence>
<dbReference type="InterPro" id="IPR036456">
    <property type="entry name" value="PNPase_PH_RNA-bd_sf"/>
</dbReference>
<dbReference type="CDD" id="cd11363">
    <property type="entry name" value="RNase_PH_PNPase_1"/>
    <property type="match status" value="1"/>
</dbReference>
<dbReference type="PROSITE" id="PS50126">
    <property type="entry name" value="S1"/>
    <property type="match status" value="1"/>
</dbReference>
<dbReference type="Pfam" id="PF03726">
    <property type="entry name" value="PNPase"/>
    <property type="match status" value="1"/>
</dbReference>
<reference evidence="11 12" key="1">
    <citation type="submission" date="2018-08" db="EMBL/GenBank/DDBJ databases">
        <title>Meiothermus granaticius genome AF-68 sequencing project.</title>
        <authorList>
            <person name="Da Costa M.S."/>
            <person name="Albuquerque L."/>
            <person name="Raposo P."/>
            <person name="Froufe H.J.C."/>
            <person name="Barroso C.S."/>
            <person name="Egas C."/>
        </authorList>
    </citation>
    <scope>NUCLEOTIDE SEQUENCE [LARGE SCALE GENOMIC DNA]</scope>
    <source>
        <strain evidence="11 12">AF-68</strain>
    </source>
</reference>
<evidence type="ECO:0000256" key="5">
    <source>
        <dbReference type="ARBA" id="ARBA00022695"/>
    </source>
</evidence>
<dbReference type="PIRSF" id="PIRSF005499">
    <property type="entry name" value="PNPase"/>
    <property type="match status" value="1"/>
</dbReference>
<keyword evidence="5 9" id="KW-0548">Nucleotidyltransferase</keyword>
<gene>
    <name evidence="11" type="primary">pnp_2</name>
    <name evidence="9" type="synonym">pnp</name>
    <name evidence="11" type="ORF">Mgrana_03064</name>
</gene>
<dbReference type="PROSITE" id="PS50084">
    <property type="entry name" value="KH_TYPE_1"/>
    <property type="match status" value="1"/>
</dbReference>
<dbReference type="Gene3D" id="3.30.1370.10">
    <property type="entry name" value="K Homology domain, type 1"/>
    <property type="match status" value="1"/>
</dbReference>
<dbReference type="SUPFAM" id="SSF50249">
    <property type="entry name" value="Nucleic acid-binding proteins"/>
    <property type="match status" value="1"/>
</dbReference>
<dbReference type="InterPro" id="IPR012162">
    <property type="entry name" value="PNPase"/>
</dbReference>
<keyword evidence="12" id="KW-1185">Reference proteome</keyword>
<comment type="cofactor">
    <cofactor evidence="9">
        <name>Mg(2+)</name>
        <dbReference type="ChEBI" id="CHEBI:18420"/>
    </cofactor>
</comment>
<dbReference type="FunFam" id="3.30.1370.10:FF:000001">
    <property type="entry name" value="Polyribonucleotide nucleotidyltransferase"/>
    <property type="match status" value="1"/>
</dbReference>
<dbReference type="FunFam" id="3.30.230.70:FF:000001">
    <property type="entry name" value="Polyribonucleotide nucleotidyltransferase"/>
    <property type="match status" value="1"/>
</dbReference>
<name>A0A399F5L7_9DEIN</name>
<dbReference type="Pfam" id="PF01138">
    <property type="entry name" value="RNase_PH"/>
    <property type="match status" value="2"/>
</dbReference>
<dbReference type="InterPro" id="IPR036612">
    <property type="entry name" value="KH_dom_type_1_sf"/>
</dbReference>
<dbReference type="Pfam" id="PF00013">
    <property type="entry name" value="KH_1"/>
    <property type="match status" value="1"/>
</dbReference>
<dbReference type="GO" id="GO:0000287">
    <property type="term" value="F:magnesium ion binding"/>
    <property type="evidence" value="ECO:0007669"/>
    <property type="project" value="UniProtKB-UniRule"/>
</dbReference>
<dbReference type="GO" id="GO:0006396">
    <property type="term" value="P:RNA processing"/>
    <property type="evidence" value="ECO:0007669"/>
    <property type="project" value="InterPro"/>
</dbReference>
<dbReference type="Proteomes" id="UP000266178">
    <property type="component" value="Unassembled WGS sequence"/>
</dbReference>
<dbReference type="CDD" id="cd04472">
    <property type="entry name" value="S1_PNPase"/>
    <property type="match status" value="1"/>
</dbReference>
<dbReference type="OrthoDB" id="9804305at2"/>
<keyword evidence="7 9" id="KW-0460">Magnesium</keyword>
<evidence type="ECO:0000256" key="7">
    <source>
        <dbReference type="ARBA" id="ARBA00022842"/>
    </source>
</evidence>
<dbReference type="InterPro" id="IPR027408">
    <property type="entry name" value="PNPase/RNase_PH_dom_sf"/>
</dbReference>
<dbReference type="GO" id="GO:0004654">
    <property type="term" value="F:polyribonucleotide nucleotidyltransferase activity"/>
    <property type="evidence" value="ECO:0007669"/>
    <property type="project" value="UniProtKB-UniRule"/>
</dbReference>
<evidence type="ECO:0000256" key="1">
    <source>
        <dbReference type="ARBA" id="ARBA00004496"/>
    </source>
</evidence>
<dbReference type="CDD" id="cd02393">
    <property type="entry name" value="KH-I_PNPase"/>
    <property type="match status" value="1"/>
</dbReference>
<dbReference type="SUPFAM" id="SSF55666">
    <property type="entry name" value="Ribonuclease PH domain 2-like"/>
    <property type="match status" value="2"/>
</dbReference>
<dbReference type="Gene3D" id="2.40.50.140">
    <property type="entry name" value="Nucleic acid-binding proteins"/>
    <property type="match status" value="1"/>
</dbReference>
<dbReference type="GO" id="GO:0006402">
    <property type="term" value="P:mRNA catabolic process"/>
    <property type="evidence" value="ECO:0007669"/>
    <property type="project" value="UniProtKB-UniRule"/>
</dbReference>
<comment type="function">
    <text evidence="9">Involved in mRNA degradation. Catalyzes the phosphorolysis of single-stranded polyribonucleotides processively in the 3'- to 5'-direction.</text>
</comment>
<dbReference type="Pfam" id="PF00575">
    <property type="entry name" value="S1"/>
    <property type="match status" value="1"/>
</dbReference>
<dbReference type="GO" id="GO:0005829">
    <property type="term" value="C:cytosol"/>
    <property type="evidence" value="ECO:0007669"/>
    <property type="project" value="TreeGrafter"/>
</dbReference>
<dbReference type="AlphaFoldDB" id="A0A399F5L7"/>
<dbReference type="SUPFAM" id="SSF54211">
    <property type="entry name" value="Ribosomal protein S5 domain 2-like"/>
    <property type="match status" value="2"/>
</dbReference>
<evidence type="ECO:0000256" key="6">
    <source>
        <dbReference type="ARBA" id="ARBA00022723"/>
    </source>
</evidence>
<dbReference type="InterPro" id="IPR004087">
    <property type="entry name" value="KH_dom"/>
</dbReference>
<comment type="caution">
    <text evidence="11">The sequence shown here is derived from an EMBL/GenBank/DDBJ whole genome shotgun (WGS) entry which is preliminary data.</text>
</comment>
<proteinExistence type="inferred from homology"/>
<dbReference type="InterPro" id="IPR015848">
    <property type="entry name" value="PNPase_PH_RNA-bd_bac/org-type"/>
</dbReference>
<dbReference type="HAMAP" id="MF_01595">
    <property type="entry name" value="PNPase"/>
    <property type="match status" value="1"/>
</dbReference>
<keyword evidence="3 9" id="KW-0963">Cytoplasm</keyword>
<dbReference type="NCBIfam" id="NF008805">
    <property type="entry name" value="PRK11824.1"/>
    <property type="match status" value="1"/>
</dbReference>
<keyword evidence="6 9" id="KW-0479">Metal-binding</keyword>
<dbReference type="FunFam" id="3.30.230.70:FF:000002">
    <property type="entry name" value="Polyribonucleotide nucleotidyltransferase"/>
    <property type="match status" value="1"/>
</dbReference>
<dbReference type="SMART" id="SM00322">
    <property type="entry name" value="KH"/>
    <property type="match status" value="1"/>
</dbReference>
<dbReference type="InterPro" id="IPR012340">
    <property type="entry name" value="NA-bd_OB-fold"/>
</dbReference>
<keyword evidence="8 9" id="KW-0694">RNA-binding</keyword>
<dbReference type="Pfam" id="PF03725">
    <property type="entry name" value="RNase_PH_C"/>
    <property type="match status" value="2"/>
</dbReference>
<evidence type="ECO:0000313" key="11">
    <source>
        <dbReference type="EMBL" id="RIH91045.1"/>
    </source>
</evidence>
<evidence type="ECO:0000256" key="9">
    <source>
        <dbReference type="HAMAP-Rule" id="MF_01595"/>
    </source>
</evidence>
<dbReference type="InterPro" id="IPR020568">
    <property type="entry name" value="Ribosomal_Su5_D2-typ_SF"/>
</dbReference>
<evidence type="ECO:0000313" key="12">
    <source>
        <dbReference type="Proteomes" id="UP000266178"/>
    </source>
</evidence>
<feature type="binding site" evidence="9">
    <location>
        <position position="502"/>
    </location>
    <ligand>
        <name>Mg(2+)</name>
        <dbReference type="ChEBI" id="CHEBI:18420"/>
    </ligand>
</feature>
<dbReference type="PANTHER" id="PTHR11252">
    <property type="entry name" value="POLYRIBONUCLEOTIDE NUCLEOTIDYLTRANSFERASE"/>
    <property type="match status" value="1"/>
</dbReference>
<evidence type="ECO:0000256" key="3">
    <source>
        <dbReference type="ARBA" id="ARBA00022490"/>
    </source>
</evidence>
<dbReference type="InterPro" id="IPR003029">
    <property type="entry name" value="S1_domain"/>
</dbReference>
<dbReference type="GO" id="GO:0000175">
    <property type="term" value="F:3'-5'-RNA exonuclease activity"/>
    <property type="evidence" value="ECO:0007669"/>
    <property type="project" value="TreeGrafter"/>
</dbReference>
<comment type="catalytic activity">
    <reaction evidence="9">
        <text>RNA(n+1) + phosphate = RNA(n) + a ribonucleoside 5'-diphosphate</text>
        <dbReference type="Rhea" id="RHEA:22096"/>
        <dbReference type="Rhea" id="RHEA-COMP:14527"/>
        <dbReference type="Rhea" id="RHEA-COMP:17342"/>
        <dbReference type="ChEBI" id="CHEBI:43474"/>
        <dbReference type="ChEBI" id="CHEBI:57930"/>
        <dbReference type="ChEBI" id="CHEBI:140395"/>
        <dbReference type="EC" id="2.7.7.8"/>
    </reaction>
</comment>